<name>A0A9D4QDV1_RHISA</name>
<dbReference type="EMBL" id="JABSTV010001246">
    <property type="protein sequence ID" value="KAH7976610.1"/>
    <property type="molecule type" value="Genomic_DNA"/>
</dbReference>
<feature type="region of interest" description="Disordered" evidence="1">
    <location>
        <begin position="1"/>
        <end position="39"/>
    </location>
</feature>
<evidence type="ECO:0000313" key="3">
    <source>
        <dbReference type="Proteomes" id="UP000821837"/>
    </source>
</evidence>
<keyword evidence="3" id="KW-1185">Reference proteome</keyword>
<evidence type="ECO:0000313" key="2">
    <source>
        <dbReference type="EMBL" id="KAH7976610.1"/>
    </source>
</evidence>
<dbReference type="Gene3D" id="3.80.10.10">
    <property type="entry name" value="Ribonuclease Inhibitor"/>
    <property type="match status" value="1"/>
</dbReference>
<evidence type="ECO:0000256" key="1">
    <source>
        <dbReference type="SAM" id="MobiDB-lite"/>
    </source>
</evidence>
<organism evidence="2 3">
    <name type="scientific">Rhipicephalus sanguineus</name>
    <name type="common">Brown dog tick</name>
    <name type="synonym">Ixodes sanguineus</name>
    <dbReference type="NCBI Taxonomy" id="34632"/>
    <lineage>
        <taxon>Eukaryota</taxon>
        <taxon>Metazoa</taxon>
        <taxon>Ecdysozoa</taxon>
        <taxon>Arthropoda</taxon>
        <taxon>Chelicerata</taxon>
        <taxon>Arachnida</taxon>
        <taxon>Acari</taxon>
        <taxon>Parasitiformes</taxon>
        <taxon>Ixodida</taxon>
        <taxon>Ixodoidea</taxon>
        <taxon>Ixodidae</taxon>
        <taxon>Rhipicephalinae</taxon>
        <taxon>Rhipicephalus</taxon>
        <taxon>Rhipicephalus</taxon>
    </lineage>
</organism>
<reference evidence="2" key="1">
    <citation type="journal article" date="2020" name="Cell">
        <title>Large-Scale Comparative Analyses of Tick Genomes Elucidate Their Genetic Diversity and Vector Capacities.</title>
        <authorList>
            <consortium name="Tick Genome and Microbiome Consortium (TIGMIC)"/>
            <person name="Jia N."/>
            <person name="Wang J."/>
            <person name="Shi W."/>
            <person name="Du L."/>
            <person name="Sun Y."/>
            <person name="Zhan W."/>
            <person name="Jiang J.F."/>
            <person name="Wang Q."/>
            <person name="Zhang B."/>
            <person name="Ji P."/>
            <person name="Bell-Sakyi L."/>
            <person name="Cui X.M."/>
            <person name="Yuan T.T."/>
            <person name="Jiang B.G."/>
            <person name="Yang W.F."/>
            <person name="Lam T.T."/>
            <person name="Chang Q.C."/>
            <person name="Ding S.J."/>
            <person name="Wang X.J."/>
            <person name="Zhu J.G."/>
            <person name="Ruan X.D."/>
            <person name="Zhao L."/>
            <person name="Wei J.T."/>
            <person name="Ye R.Z."/>
            <person name="Que T.C."/>
            <person name="Du C.H."/>
            <person name="Zhou Y.H."/>
            <person name="Cheng J.X."/>
            <person name="Dai P.F."/>
            <person name="Guo W.B."/>
            <person name="Han X.H."/>
            <person name="Huang E.J."/>
            <person name="Li L.F."/>
            <person name="Wei W."/>
            <person name="Gao Y.C."/>
            <person name="Liu J.Z."/>
            <person name="Shao H.Z."/>
            <person name="Wang X."/>
            <person name="Wang C.C."/>
            <person name="Yang T.C."/>
            <person name="Huo Q.B."/>
            <person name="Li W."/>
            <person name="Chen H.Y."/>
            <person name="Chen S.E."/>
            <person name="Zhou L.G."/>
            <person name="Ni X.B."/>
            <person name="Tian J.H."/>
            <person name="Sheng Y."/>
            <person name="Liu T."/>
            <person name="Pan Y.S."/>
            <person name="Xia L.Y."/>
            <person name="Li J."/>
            <person name="Zhao F."/>
            <person name="Cao W.C."/>
        </authorList>
    </citation>
    <scope>NUCLEOTIDE SEQUENCE</scope>
    <source>
        <strain evidence="2">Rsan-2018</strain>
    </source>
</reference>
<gene>
    <name evidence="2" type="ORF">HPB52_017007</name>
</gene>
<comment type="caution">
    <text evidence="2">The sequence shown here is derived from an EMBL/GenBank/DDBJ whole genome shotgun (WGS) entry which is preliminary data.</text>
</comment>
<dbReference type="Proteomes" id="UP000821837">
    <property type="component" value="Chromosome 10"/>
</dbReference>
<dbReference type="InterPro" id="IPR032675">
    <property type="entry name" value="LRR_dom_sf"/>
</dbReference>
<dbReference type="AlphaFoldDB" id="A0A9D4QDV1"/>
<dbReference type="SUPFAM" id="SSF52047">
    <property type="entry name" value="RNI-like"/>
    <property type="match status" value="1"/>
</dbReference>
<protein>
    <submittedName>
        <fullName evidence="2">Uncharacterized protein</fullName>
    </submittedName>
</protein>
<accession>A0A9D4QDV1</accession>
<sequence length="232" mass="25925">MSVSENDSEGTVARSESYCGVPPETSASRCSAGDQVGRSSEQPRRADFACQEVVQCADKTVQCTLDTCARFDDLYREHELRMEQLRKIASYMRQNKTLRELCLRNSCGGDEGAAVLIEALVENDTLKIFALNDINSSSDTLVCFAKMLSINRTLEMVHLNERLQVVWPDELLSVLTALIRREACSPTLSLRVTSSIDEGVLREFFEAVAENKTLPFVDYTSIATYSTLSRKE</sequence>
<reference evidence="2" key="2">
    <citation type="submission" date="2021-09" db="EMBL/GenBank/DDBJ databases">
        <authorList>
            <person name="Jia N."/>
            <person name="Wang J."/>
            <person name="Shi W."/>
            <person name="Du L."/>
            <person name="Sun Y."/>
            <person name="Zhan W."/>
            <person name="Jiang J."/>
            <person name="Wang Q."/>
            <person name="Zhang B."/>
            <person name="Ji P."/>
            <person name="Sakyi L.B."/>
            <person name="Cui X."/>
            <person name="Yuan T."/>
            <person name="Jiang B."/>
            <person name="Yang W."/>
            <person name="Lam T.T.-Y."/>
            <person name="Chang Q."/>
            <person name="Ding S."/>
            <person name="Wang X."/>
            <person name="Zhu J."/>
            <person name="Ruan X."/>
            <person name="Zhao L."/>
            <person name="Wei J."/>
            <person name="Que T."/>
            <person name="Du C."/>
            <person name="Cheng J."/>
            <person name="Dai P."/>
            <person name="Han X."/>
            <person name="Huang E."/>
            <person name="Gao Y."/>
            <person name="Liu J."/>
            <person name="Shao H."/>
            <person name="Ye R."/>
            <person name="Li L."/>
            <person name="Wei W."/>
            <person name="Wang X."/>
            <person name="Wang C."/>
            <person name="Huo Q."/>
            <person name="Li W."/>
            <person name="Guo W."/>
            <person name="Chen H."/>
            <person name="Chen S."/>
            <person name="Zhou L."/>
            <person name="Zhou L."/>
            <person name="Ni X."/>
            <person name="Tian J."/>
            <person name="Zhou Y."/>
            <person name="Sheng Y."/>
            <person name="Liu T."/>
            <person name="Pan Y."/>
            <person name="Xia L."/>
            <person name="Li J."/>
            <person name="Zhao F."/>
            <person name="Cao W."/>
        </authorList>
    </citation>
    <scope>NUCLEOTIDE SEQUENCE</scope>
    <source>
        <strain evidence="2">Rsan-2018</strain>
        <tissue evidence="2">Larvae</tissue>
    </source>
</reference>
<proteinExistence type="predicted"/>